<dbReference type="AlphaFoldDB" id="A0A9P4GYG0"/>
<gene>
    <name evidence="1" type="ORF">EK21DRAFT_78895</name>
</gene>
<sequence length="94" mass="10581">VYICTDINWAGNCTHYQRPLGSGPDDCTKLDGDASSIGPDWGFTCTFYTNTFCDKIRSNQTDWIELSYPGIANLRSTEKGDFNDNVYSYVCLRS</sequence>
<evidence type="ECO:0000313" key="1">
    <source>
        <dbReference type="EMBL" id="KAF2024356.1"/>
    </source>
</evidence>
<dbReference type="EMBL" id="ML978298">
    <property type="protein sequence ID" value="KAF2024356.1"/>
    <property type="molecule type" value="Genomic_DNA"/>
</dbReference>
<organism evidence="1 2">
    <name type="scientific">Setomelanomma holmii</name>
    <dbReference type="NCBI Taxonomy" id="210430"/>
    <lineage>
        <taxon>Eukaryota</taxon>
        <taxon>Fungi</taxon>
        <taxon>Dikarya</taxon>
        <taxon>Ascomycota</taxon>
        <taxon>Pezizomycotina</taxon>
        <taxon>Dothideomycetes</taxon>
        <taxon>Pleosporomycetidae</taxon>
        <taxon>Pleosporales</taxon>
        <taxon>Pleosporineae</taxon>
        <taxon>Phaeosphaeriaceae</taxon>
        <taxon>Setomelanomma</taxon>
    </lineage>
</organism>
<proteinExistence type="predicted"/>
<dbReference type="OrthoDB" id="2910287at2759"/>
<dbReference type="Proteomes" id="UP000799777">
    <property type="component" value="Unassembled WGS sequence"/>
</dbReference>
<keyword evidence="2" id="KW-1185">Reference proteome</keyword>
<protein>
    <submittedName>
        <fullName evidence="1">Uncharacterized protein</fullName>
    </submittedName>
</protein>
<name>A0A9P4GYG0_9PLEO</name>
<accession>A0A9P4GYG0</accession>
<comment type="caution">
    <text evidence="1">The sequence shown here is derived from an EMBL/GenBank/DDBJ whole genome shotgun (WGS) entry which is preliminary data.</text>
</comment>
<feature type="non-terminal residue" evidence="1">
    <location>
        <position position="1"/>
    </location>
</feature>
<evidence type="ECO:0000313" key="2">
    <source>
        <dbReference type="Proteomes" id="UP000799777"/>
    </source>
</evidence>
<reference evidence="1" key="1">
    <citation type="journal article" date="2020" name="Stud. Mycol.">
        <title>101 Dothideomycetes genomes: a test case for predicting lifestyles and emergence of pathogens.</title>
        <authorList>
            <person name="Haridas S."/>
            <person name="Albert R."/>
            <person name="Binder M."/>
            <person name="Bloem J."/>
            <person name="Labutti K."/>
            <person name="Salamov A."/>
            <person name="Andreopoulos B."/>
            <person name="Baker S."/>
            <person name="Barry K."/>
            <person name="Bills G."/>
            <person name="Bluhm B."/>
            <person name="Cannon C."/>
            <person name="Castanera R."/>
            <person name="Culley D."/>
            <person name="Daum C."/>
            <person name="Ezra D."/>
            <person name="Gonzalez J."/>
            <person name="Henrissat B."/>
            <person name="Kuo A."/>
            <person name="Liang C."/>
            <person name="Lipzen A."/>
            <person name="Lutzoni F."/>
            <person name="Magnuson J."/>
            <person name="Mondo S."/>
            <person name="Nolan M."/>
            <person name="Ohm R."/>
            <person name="Pangilinan J."/>
            <person name="Park H.-J."/>
            <person name="Ramirez L."/>
            <person name="Alfaro M."/>
            <person name="Sun H."/>
            <person name="Tritt A."/>
            <person name="Yoshinaga Y."/>
            <person name="Zwiers L.-H."/>
            <person name="Turgeon B."/>
            <person name="Goodwin S."/>
            <person name="Spatafora J."/>
            <person name="Crous P."/>
            <person name="Grigoriev I."/>
        </authorList>
    </citation>
    <scope>NUCLEOTIDE SEQUENCE</scope>
    <source>
        <strain evidence="1">CBS 110217</strain>
    </source>
</reference>